<dbReference type="OrthoDB" id="2242293at2"/>
<dbReference type="EMBL" id="FOLI01000002">
    <property type="protein sequence ID" value="SFB94300.1"/>
    <property type="molecule type" value="Genomic_DNA"/>
</dbReference>
<keyword evidence="1" id="KW-0472">Membrane</keyword>
<evidence type="ECO:0000313" key="3">
    <source>
        <dbReference type="Proteomes" id="UP000199376"/>
    </source>
</evidence>
<keyword evidence="1" id="KW-1133">Transmembrane helix</keyword>
<feature type="transmembrane region" description="Helical" evidence="1">
    <location>
        <begin position="141"/>
        <end position="162"/>
    </location>
</feature>
<evidence type="ECO:0000313" key="2">
    <source>
        <dbReference type="EMBL" id="SFB94300.1"/>
    </source>
</evidence>
<dbReference type="STRING" id="283737.SAMN05660453_0672"/>
<dbReference type="Proteomes" id="UP000199376">
    <property type="component" value="Unassembled WGS sequence"/>
</dbReference>
<proteinExistence type="predicted"/>
<dbReference type="RefSeq" id="WP_091502061.1">
    <property type="nucleotide sequence ID" value="NZ_FOLI01000002.1"/>
</dbReference>
<feature type="transmembrane region" description="Helical" evidence="1">
    <location>
        <begin position="111"/>
        <end position="134"/>
    </location>
</feature>
<accession>A0A1I1FB47</accession>
<gene>
    <name evidence="2" type="ORF">SAMN05660453_0672</name>
</gene>
<keyword evidence="3" id="KW-1185">Reference proteome</keyword>
<keyword evidence="1" id="KW-0812">Transmembrane</keyword>
<evidence type="ECO:0000256" key="1">
    <source>
        <dbReference type="SAM" id="Phobius"/>
    </source>
</evidence>
<protein>
    <submittedName>
        <fullName evidence="2">Uncharacterized membrane protein</fullName>
    </submittedName>
</protein>
<feature type="transmembrane region" description="Helical" evidence="1">
    <location>
        <begin position="81"/>
        <end position="105"/>
    </location>
</feature>
<dbReference type="AlphaFoldDB" id="A0A1I1FB47"/>
<reference evidence="2 3" key="1">
    <citation type="submission" date="2016-10" db="EMBL/GenBank/DDBJ databases">
        <authorList>
            <person name="de Groot N.N."/>
        </authorList>
    </citation>
    <scope>NUCLEOTIDE SEQUENCE [LARGE SCALE GENOMIC DNA]</scope>
    <source>
        <strain evidence="2 3">DSM 19113</strain>
    </source>
</reference>
<sequence>MTYLQELEQALTDLPQSEQENIIDYYRNYFADGKLSDTAAREKLGEPAALAKKLRVEFVPDEEQDNSATGKTASLFRRDGWLFWLMVLISAPIWFPLLITAYVLIIILPFMAWVVAIAFILASAFVVIAGAVVCPQNLWAGLFYIGIGLALLGVPIIASSYASWLSLKASDWAKSLTHTLYRLIRKVAKR</sequence>
<dbReference type="Pfam" id="PF22564">
    <property type="entry name" value="HAAS"/>
    <property type="match status" value="1"/>
</dbReference>
<name>A0A1I1FB47_9LACO</name>
<organism evidence="2 3">
    <name type="scientific">Fructobacillus durionis</name>
    <dbReference type="NCBI Taxonomy" id="283737"/>
    <lineage>
        <taxon>Bacteria</taxon>
        <taxon>Bacillati</taxon>
        <taxon>Bacillota</taxon>
        <taxon>Bacilli</taxon>
        <taxon>Lactobacillales</taxon>
        <taxon>Lactobacillaceae</taxon>
        <taxon>Fructobacillus</taxon>
    </lineage>
</organism>